<dbReference type="InterPro" id="IPR006016">
    <property type="entry name" value="UspA"/>
</dbReference>
<dbReference type="SUPFAM" id="SSF52402">
    <property type="entry name" value="Adenine nucleotide alpha hydrolases-like"/>
    <property type="match status" value="2"/>
</dbReference>
<organism evidence="3 4">
    <name type="scientific">Flavivirga spongiicola</name>
    <dbReference type="NCBI Taxonomy" id="421621"/>
    <lineage>
        <taxon>Bacteria</taxon>
        <taxon>Pseudomonadati</taxon>
        <taxon>Bacteroidota</taxon>
        <taxon>Flavobacteriia</taxon>
        <taxon>Flavobacteriales</taxon>
        <taxon>Flavobacteriaceae</taxon>
        <taxon>Flavivirga</taxon>
    </lineage>
</organism>
<dbReference type="Pfam" id="PF00582">
    <property type="entry name" value="Usp"/>
    <property type="match status" value="1"/>
</dbReference>
<evidence type="ECO:0000313" key="4">
    <source>
        <dbReference type="Proteomes" id="UP001337305"/>
    </source>
</evidence>
<sequence>MKTIIYATDCTINDVSSLRYAYRFSCIMKADLHILHVYQFPPIIFSTIKSTDTLRKRFQKEKKELVTQYCDTHLKNEFCPKPITIHALENVSIAKSILDLSKKLFSDLIIIGMKDSYTTRGYLSGNIADALLDKIEIPLLIVPNGVDYSMFSTILYATDFEKEDLISIQKLIEIARPFKALIEVVHVFEAIEYTAKEHMERFKKALLKEVSYPEITFKTIASGKVKSGLLSVLRNEDVNMLVMLERKHNWELNNLFHKDLVKEMEATVAIPILAFNKRNTKLKNVDTLNSNGNNGLNVMV</sequence>
<dbReference type="EMBL" id="JAODOP010000004">
    <property type="protein sequence ID" value="MEF3835023.1"/>
    <property type="molecule type" value="Genomic_DNA"/>
</dbReference>
<gene>
    <name evidence="3" type="ORF">N1F79_17960</name>
</gene>
<name>A0ABU7XWC9_9FLAO</name>
<accession>A0ABU7XWC9</accession>
<dbReference type="RefSeq" id="WP_303307326.1">
    <property type="nucleotide sequence ID" value="NZ_JAODOP010000004.1"/>
</dbReference>
<feature type="domain" description="UspA" evidence="2">
    <location>
        <begin position="1"/>
        <end position="143"/>
    </location>
</feature>
<keyword evidence="4" id="KW-1185">Reference proteome</keyword>
<comment type="caution">
    <text evidence="3">The sequence shown here is derived from an EMBL/GenBank/DDBJ whole genome shotgun (WGS) entry which is preliminary data.</text>
</comment>
<dbReference type="InterPro" id="IPR014729">
    <property type="entry name" value="Rossmann-like_a/b/a_fold"/>
</dbReference>
<protein>
    <submittedName>
        <fullName evidence="3">Universal stress protein</fullName>
    </submittedName>
</protein>
<comment type="similarity">
    <text evidence="1">Belongs to the universal stress protein A family.</text>
</comment>
<dbReference type="PANTHER" id="PTHR46268:SF6">
    <property type="entry name" value="UNIVERSAL STRESS PROTEIN UP12"/>
    <property type="match status" value="1"/>
</dbReference>
<dbReference type="Gene3D" id="3.40.50.620">
    <property type="entry name" value="HUPs"/>
    <property type="match status" value="2"/>
</dbReference>
<dbReference type="CDD" id="cd00293">
    <property type="entry name" value="USP-like"/>
    <property type="match status" value="1"/>
</dbReference>
<dbReference type="InterPro" id="IPR006015">
    <property type="entry name" value="Universal_stress_UspA"/>
</dbReference>
<evidence type="ECO:0000313" key="3">
    <source>
        <dbReference type="EMBL" id="MEF3835023.1"/>
    </source>
</evidence>
<reference evidence="3 4" key="1">
    <citation type="submission" date="2022-09" db="EMBL/GenBank/DDBJ databases">
        <title>Genome sequencing of Flavivirga sp. MEBiC05379.</title>
        <authorList>
            <person name="Oh H.-M."/>
            <person name="Kwon K.K."/>
            <person name="Park M.J."/>
            <person name="Yang S.-H."/>
        </authorList>
    </citation>
    <scope>NUCLEOTIDE SEQUENCE [LARGE SCALE GENOMIC DNA]</scope>
    <source>
        <strain evidence="3 4">MEBiC05379</strain>
    </source>
</reference>
<dbReference type="Proteomes" id="UP001337305">
    <property type="component" value="Unassembled WGS sequence"/>
</dbReference>
<proteinExistence type="inferred from homology"/>
<dbReference type="PRINTS" id="PR01438">
    <property type="entry name" value="UNVRSLSTRESS"/>
</dbReference>
<evidence type="ECO:0000256" key="1">
    <source>
        <dbReference type="ARBA" id="ARBA00008791"/>
    </source>
</evidence>
<evidence type="ECO:0000259" key="2">
    <source>
        <dbReference type="Pfam" id="PF00582"/>
    </source>
</evidence>
<dbReference type="PANTHER" id="PTHR46268">
    <property type="entry name" value="STRESS RESPONSE PROTEIN NHAX"/>
    <property type="match status" value="1"/>
</dbReference>